<evidence type="ECO:0000256" key="1">
    <source>
        <dbReference type="ARBA" id="ARBA00004571"/>
    </source>
</evidence>
<keyword evidence="5 9" id="KW-0732">Signal</keyword>
<keyword evidence="2 8" id="KW-0813">Transport</keyword>
<dbReference type="PANTHER" id="PTHR30069:SF29">
    <property type="entry name" value="HEMOGLOBIN AND HEMOGLOBIN-HAPTOGLOBIN-BINDING PROTEIN 1-RELATED"/>
    <property type="match status" value="1"/>
</dbReference>
<dbReference type="GO" id="GO:0015344">
    <property type="term" value="F:siderophore uptake transmembrane transporter activity"/>
    <property type="evidence" value="ECO:0007669"/>
    <property type="project" value="TreeGrafter"/>
</dbReference>
<evidence type="ECO:0000256" key="9">
    <source>
        <dbReference type="SAM" id="SignalP"/>
    </source>
</evidence>
<protein>
    <recommendedName>
        <fullName evidence="10">TonB-dependent receptor plug domain-containing protein</fullName>
    </recommendedName>
</protein>
<comment type="caution">
    <text evidence="11">The sequence shown here is derived from an EMBL/GenBank/DDBJ whole genome shotgun (WGS) entry which is preliminary data.</text>
</comment>
<dbReference type="PROSITE" id="PS52016">
    <property type="entry name" value="TONB_DEPENDENT_REC_3"/>
    <property type="match status" value="1"/>
</dbReference>
<dbReference type="Pfam" id="PF07715">
    <property type="entry name" value="Plug"/>
    <property type="match status" value="1"/>
</dbReference>
<comment type="subcellular location">
    <subcellularLocation>
        <location evidence="1 8">Cell outer membrane</location>
        <topology evidence="1 8">Multi-pass membrane protein</topology>
    </subcellularLocation>
</comment>
<dbReference type="Gene3D" id="2.40.170.20">
    <property type="entry name" value="TonB-dependent receptor, beta-barrel domain"/>
    <property type="match status" value="1"/>
</dbReference>
<dbReference type="Gene3D" id="2.170.130.10">
    <property type="entry name" value="TonB-dependent receptor, plug domain"/>
    <property type="match status" value="1"/>
</dbReference>
<evidence type="ECO:0000256" key="5">
    <source>
        <dbReference type="ARBA" id="ARBA00022729"/>
    </source>
</evidence>
<dbReference type="GO" id="GO:0009279">
    <property type="term" value="C:cell outer membrane"/>
    <property type="evidence" value="ECO:0007669"/>
    <property type="project" value="UniProtKB-SubCell"/>
</dbReference>
<keyword evidence="3 8" id="KW-1134">Transmembrane beta strand</keyword>
<organism evidence="11 12">
    <name type="scientific">Mucilaginibacter hurinus</name>
    <dbReference type="NCBI Taxonomy" id="2201324"/>
    <lineage>
        <taxon>Bacteria</taxon>
        <taxon>Pseudomonadati</taxon>
        <taxon>Bacteroidota</taxon>
        <taxon>Sphingobacteriia</taxon>
        <taxon>Sphingobacteriales</taxon>
        <taxon>Sphingobacteriaceae</taxon>
        <taxon>Mucilaginibacter</taxon>
    </lineage>
</organism>
<dbReference type="GO" id="GO:0044718">
    <property type="term" value="P:siderophore transmembrane transport"/>
    <property type="evidence" value="ECO:0007669"/>
    <property type="project" value="TreeGrafter"/>
</dbReference>
<keyword evidence="12" id="KW-1185">Reference proteome</keyword>
<feature type="signal peptide" evidence="9">
    <location>
        <begin position="1"/>
        <end position="34"/>
    </location>
</feature>
<dbReference type="Proteomes" id="UP000253209">
    <property type="component" value="Unassembled WGS sequence"/>
</dbReference>
<evidence type="ECO:0000313" key="12">
    <source>
        <dbReference type="Proteomes" id="UP000253209"/>
    </source>
</evidence>
<feature type="domain" description="TonB-dependent receptor plug" evidence="10">
    <location>
        <begin position="55"/>
        <end position="145"/>
    </location>
</feature>
<sequence>MKNNISFFFSRLSLYNGRCYLSLCFLLINYIANAQTDTAATLNQVDIKSSVAPQLQTSTPAQTINQIDFLRTNSFNVADAIRNMAGINIRDYGGIGGLKTVSVRSLGANHTAVLYDGVQINDAQNGQIDLSKFNLNNIQGITLYNAQPDDICMPARSFAAASILSITTVKPNLTQTKPYKIIAGIKGGSFGLYNPNLQWQQRLGKRWSFILNTYAQHANGQYRFKEDKDGSDTLAIRRNSDVRIYQADGGLYWTKSDSNKFSFQVNYYNADRGLPGPNVLYVSYDGQRLYNRDIFLQSAYRFIAKNSLQLLLNSKISQNYLRYVNPNTLNNQGKTDERTTQREVYQSVALSFKLLPQLEVSYAGDFVLSDVEINVFNASPQRFAAYNVMAGNLTFGRLQLQGNLLHTYINESANTGLAAQARSAYTPTLIGKLQPFKAVHLYIRAYYKNIFRPPTLAEQYYFAIAPRPLRPEYVKQYNLGVVYGKNFNGILKYMSLSADAYYNKVKDKLIFLPTRSPETPSVVNLGLVNIRGLDVNIKSKIEPAHDCTVLVSASYTHQRAVNVTNPTDSYYGNQIQYTPLNSAAVNTGLQYKKFGVNYNYTLSSHRYDGFNNNAQSFLPAYAVSDVSFTYNPHLQRKPILAAVELNNIFNKNYSVIQSYPMAGRSVRLTFQITI</sequence>
<dbReference type="InterPro" id="IPR036942">
    <property type="entry name" value="Beta-barrel_TonB_sf"/>
</dbReference>
<dbReference type="AlphaFoldDB" id="A0A367GR49"/>
<proteinExistence type="inferred from homology"/>
<evidence type="ECO:0000256" key="4">
    <source>
        <dbReference type="ARBA" id="ARBA00022692"/>
    </source>
</evidence>
<dbReference type="SUPFAM" id="SSF56935">
    <property type="entry name" value="Porins"/>
    <property type="match status" value="1"/>
</dbReference>
<name>A0A367GR49_9SPHI</name>
<feature type="chain" id="PRO_5016638243" description="TonB-dependent receptor plug domain-containing protein" evidence="9">
    <location>
        <begin position="35"/>
        <end position="674"/>
    </location>
</feature>
<dbReference type="OrthoDB" id="9762903at2"/>
<dbReference type="PANTHER" id="PTHR30069">
    <property type="entry name" value="TONB-DEPENDENT OUTER MEMBRANE RECEPTOR"/>
    <property type="match status" value="1"/>
</dbReference>
<reference evidence="11 12" key="1">
    <citation type="submission" date="2018-05" db="EMBL/GenBank/DDBJ databases">
        <title>Mucilaginibacter hurinus sp. nov., isolated from briquette warehouse soil.</title>
        <authorList>
            <person name="Choi L."/>
        </authorList>
    </citation>
    <scope>NUCLEOTIDE SEQUENCE [LARGE SCALE GENOMIC DNA]</scope>
    <source>
        <strain evidence="11 12">ZR32</strain>
    </source>
</reference>
<dbReference type="InterPro" id="IPR039426">
    <property type="entry name" value="TonB-dep_rcpt-like"/>
</dbReference>
<dbReference type="EMBL" id="QGDC01000002">
    <property type="protein sequence ID" value="RCH55922.1"/>
    <property type="molecule type" value="Genomic_DNA"/>
</dbReference>
<keyword evidence="4 8" id="KW-0812">Transmembrane</keyword>
<accession>A0A367GR49</accession>
<keyword evidence="7 8" id="KW-0998">Cell outer membrane</keyword>
<evidence type="ECO:0000256" key="7">
    <source>
        <dbReference type="ARBA" id="ARBA00023237"/>
    </source>
</evidence>
<evidence type="ECO:0000259" key="10">
    <source>
        <dbReference type="Pfam" id="PF07715"/>
    </source>
</evidence>
<dbReference type="RefSeq" id="WP_114003959.1">
    <property type="nucleotide sequence ID" value="NZ_QGDC01000002.1"/>
</dbReference>
<keyword evidence="6 8" id="KW-0472">Membrane</keyword>
<evidence type="ECO:0000313" key="11">
    <source>
        <dbReference type="EMBL" id="RCH55922.1"/>
    </source>
</evidence>
<dbReference type="InterPro" id="IPR012910">
    <property type="entry name" value="Plug_dom"/>
</dbReference>
<evidence type="ECO:0000256" key="3">
    <source>
        <dbReference type="ARBA" id="ARBA00022452"/>
    </source>
</evidence>
<evidence type="ECO:0000256" key="2">
    <source>
        <dbReference type="ARBA" id="ARBA00022448"/>
    </source>
</evidence>
<evidence type="ECO:0000256" key="6">
    <source>
        <dbReference type="ARBA" id="ARBA00023136"/>
    </source>
</evidence>
<gene>
    <name evidence="11" type="ORF">DJ568_03995</name>
</gene>
<evidence type="ECO:0000256" key="8">
    <source>
        <dbReference type="PROSITE-ProRule" id="PRU01360"/>
    </source>
</evidence>
<dbReference type="InterPro" id="IPR037066">
    <property type="entry name" value="Plug_dom_sf"/>
</dbReference>
<comment type="similarity">
    <text evidence="8">Belongs to the TonB-dependent receptor family.</text>
</comment>